<organism evidence="14">
    <name type="scientific">Blastobotrys adeninivorans</name>
    <name type="common">Yeast</name>
    <name type="synonym">Arxula adeninivorans</name>
    <dbReference type="NCBI Taxonomy" id="409370"/>
    <lineage>
        <taxon>Eukaryota</taxon>
        <taxon>Fungi</taxon>
        <taxon>Dikarya</taxon>
        <taxon>Ascomycota</taxon>
        <taxon>Saccharomycotina</taxon>
        <taxon>Dipodascomycetes</taxon>
        <taxon>Dipodascales</taxon>
        <taxon>Trichomonascaceae</taxon>
        <taxon>Blastobotrys</taxon>
    </lineage>
</organism>
<evidence type="ECO:0000313" key="14">
    <source>
        <dbReference type="EMBL" id="CDP34615.1"/>
    </source>
</evidence>
<dbReference type="InterPro" id="IPR001349">
    <property type="entry name" value="Cyt_c_oxidase_su6a"/>
</dbReference>
<dbReference type="AlphaFoldDB" id="A0A060T0H8"/>
<keyword evidence="6" id="KW-0809">Transit peptide</keyword>
<evidence type="ECO:0000256" key="6">
    <source>
        <dbReference type="ARBA" id="ARBA00022946"/>
    </source>
</evidence>
<dbReference type="Gene3D" id="4.10.95.10">
    <property type="entry name" value="Cytochrome c oxidase, subunit VIa"/>
    <property type="match status" value="1"/>
</dbReference>
<evidence type="ECO:0000256" key="3">
    <source>
        <dbReference type="ARBA" id="ARBA00005553"/>
    </source>
</evidence>
<keyword evidence="5" id="KW-0999">Mitochondrion inner membrane</keyword>
<comment type="pathway">
    <text evidence="2">Energy metabolism; oxidative phosphorylation.</text>
</comment>
<reference evidence="14" key="1">
    <citation type="submission" date="2014-02" db="EMBL/GenBank/DDBJ databases">
        <authorList>
            <person name="Genoscope - CEA"/>
        </authorList>
    </citation>
    <scope>NUCLEOTIDE SEQUENCE</scope>
    <source>
        <strain evidence="14">LS3</strain>
    </source>
</reference>
<dbReference type="Pfam" id="PF02046">
    <property type="entry name" value="COX6A"/>
    <property type="match status" value="1"/>
</dbReference>
<comment type="subcellular location">
    <subcellularLocation>
        <location evidence="1">Mitochondrion inner membrane</location>
        <topology evidence="1">Single-pass membrane protein</topology>
    </subcellularLocation>
</comment>
<dbReference type="GO" id="GO:0030234">
    <property type="term" value="F:enzyme regulator activity"/>
    <property type="evidence" value="ECO:0007669"/>
    <property type="project" value="TreeGrafter"/>
</dbReference>
<evidence type="ECO:0000256" key="10">
    <source>
        <dbReference type="ARBA" id="ARBA00070930"/>
    </source>
</evidence>
<accession>A0A060T0H8</accession>
<dbReference type="PhylomeDB" id="A0A060T0H8"/>
<dbReference type="GO" id="GO:0005743">
    <property type="term" value="C:mitochondrial inner membrane"/>
    <property type="evidence" value="ECO:0007669"/>
    <property type="project" value="UniProtKB-SubCell"/>
</dbReference>
<keyword evidence="4" id="KW-0812">Transmembrane</keyword>
<reference evidence="14" key="2">
    <citation type="submission" date="2014-06" db="EMBL/GenBank/DDBJ databases">
        <title>The complete genome of Blastobotrys (Arxula) adeninivorans LS3 - a yeast of biotechnological interest.</title>
        <authorList>
            <person name="Kunze G."/>
            <person name="Gaillardin C."/>
            <person name="Czernicka M."/>
            <person name="Durrens P."/>
            <person name="Martin T."/>
            <person name="Boer E."/>
            <person name="Gabaldon T."/>
            <person name="Cruz J."/>
            <person name="Talla E."/>
            <person name="Marck C."/>
            <person name="Goffeau A."/>
            <person name="Barbe V."/>
            <person name="Baret P."/>
            <person name="Baronian K."/>
            <person name="Beier S."/>
            <person name="Bleykasten C."/>
            <person name="Bode R."/>
            <person name="Casaregola S."/>
            <person name="Despons L."/>
            <person name="Fairhead C."/>
            <person name="Giersberg M."/>
            <person name="Gierski P."/>
            <person name="Hahnel U."/>
            <person name="Hartmann A."/>
            <person name="Jankowska D."/>
            <person name="Jubin C."/>
            <person name="Jung P."/>
            <person name="Lafontaine I."/>
            <person name="Leh-Louis V."/>
            <person name="Lemaire M."/>
            <person name="Marcet-Houben M."/>
            <person name="Mascher M."/>
            <person name="Morel G."/>
            <person name="Richard G.-F."/>
            <person name="Riechen J."/>
            <person name="Sacerdot C."/>
            <person name="Sarkar A."/>
            <person name="Savel G."/>
            <person name="Schacherer J."/>
            <person name="Sherman D."/>
            <person name="Straub M.-L."/>
            <person name="Stein N."/>
            <person name="Thierry A."/>
            <person name="Trautwein-Schult A."/>
            <person name="Westhof E."/>
            <person name="Worch S."/>
            <person name="Dujon B."/>
            <person name="Souciet J.-L."/>
            <person name="Wincker P."/>
            <person name="Scholz U."/>
            <person name="Neuveglise N."/>
        </authorList>
    </citation>
    <scope>NUCLEOTIDE SEQUENCE</scope>
    <source>
        <strain evidence="14">LS3</strain>
    </source>
</reference>
<keyword evidence="9" id="KW-0472">Membrane</keyword>
<dbReference type="FunFam" id="4.10.95.10:FF:000001">
    <property type="entry name" value="Cytochrome c oxidase subunit 6A, mitochondrial"/>
    <property type="match status" value="1"/>
</dbReference>
<name>A0A060T0H8_BLAAD</name>
<evidence type="ECO:0000256" key="12">
    <source>
        <dbReference type="RuleBase" id="RU004396"/>
    </source>
</evidence>
<dbReference type="EMBL" id="HG937693">
    <property type="protein sequence ID" value="CDP34615.1"/>
    <property type="molecule type" value="Genomic_DNA"/>
</dbReference>
<evidence type="ECO:0000256" key="8">
    <source>
        <dbReference type="ARBA" id="ARBA00023128"/>
    </source>
</evidence>
<sequence length="220" mass="24714">MVTPRLSHSRVTGNGHPPHYPSGGTTIFLKILLDTTNQTLSSIMLRTIARPARPVVSKALARANSTVAKDAVAGYKEAVAAAAKAFPNKDSTPRDAHGFEAQVTQELATRRMSYYPSNAEAAREFYDNYAHTKEHAQGTGQLWKKISIFVFVPALILTGINTYYIEKEHAEHRAHKLAVPEDERPKDMEFQNIRVKDFFWGNGDKTLFWNDKANFHNKSE</sequence>
<evidence type="ECO:0000256" key="2">
    <source>
        <dbReference type="ARBA" id="ARBA00004673"/>
    </source>
</evidence>
<evidence type="ECO:0000256" key="9">
    <source>
        <dbReference type="ARBA" id="ARBA00023136"/>
    </source>
</evidence>
<proteinExistence type="inferred from homology"/>
<gene>
    <name evidence="14" type="ORF">GNLVRS02_ARAD1C16522g</name>
</gene>
<dbReference type="InterPro" id="IPR036418">
    <property type="entry name" value="Cyt_c_oxidase_su6a_sf"/>
</dbReference>
<evidence type="ECO:0000256" key="7">
    <source>
        <dbReference type="ARBA" id="ARBA00022989"/>
    </source>
</evidence>
<feature type="region of interest" description="Disordered" evidence="13">
    <location>
        <begin position="1"/>
        <end position="20"/>
    </location>
</feature>
<comment type="similarity">
    <text evidence="3 12">Belongs to the cytochrome c oxidase subunit 6A family.</text>
</comment>
<dbReference type="SUPFAM" id="SSF81411">
    <property type="entry name" value="Mitochondrial cytochrome c oxidase subunit VIa"/>
    <property type="match status" value="1"/>
</dbReference>
<evidence type="ECO:0000256" key="4">
    <source>
        <dbReference type="ARBA" id="ARBA00022692"/>
    </source>
</evidence>
<dbReference type="PANTHER" id="PTHR11504">
    <property type="entry name" value="CYTOCHROME C OXIDASE POLYPEPTIDE VIA"/>
    <property type="match status" value="1"/>
</dbReference>
<keyword evidence="8" id="KW-0496">Mitochondrion</keyword>
<dbReference type="PANTHER" id="PTHR11504:SF0">
    <property type="entry name" value="CYTOCHROME C OXIDASE SUBUNIT"/>
    <property type="match status" value="1"/>
</dbReference>
<evidence type="ECO:0000256" key="13">
    <source>
        <dbReference type="SAM" id="MobiDB-lite"/>
    </source>
</evidence>
<protein>
    <recommendedName>
        <fullName evidence="10">Cytochrome c oxidase subunit 13, mitochondrial</fullName>
    </recommendedName>
    <alternativeName>
        <fullName evidence="11">Cytochrome c oxidase polypeptide VIa</fullName>
    </alternativeName>
</protein>
<dbReference type="GO" id="GO:0006123">
    <property type="term" value="P:mitochondrial electron transport, cytochrome c to oxygen"/>
    <property type="evidence" value="ECO:0007669"/>
    <property type="project" value="TreeGrafter"/>
</dbReference>
<keyword evidence="7" id="KW-1133">Transmembrane helix</keyword>
<evidence type="ECO:0000256" key="5">
    <source>
        <dbReference type="ARBA" id="ARBA00022792"/>
    </source>
</evidence>
<evidence type="ECO:0000256" key="1">
    <source>
        <dbReference type="ARBA" id="ARBA00004434"/>
    </source>
</evidence>
<evidence type="ECO:0000256" key="11">
    <source>
        <dbReference type="ARBA" id="ARBA00082360"/>
    </source>
</evidence>